<evidence type="ECO:0000259" key="17">
    <source>
        <dbReference type="Pfam" id="PF02233"/>
    </source>
</evidence>
<evidence type="ECO:0000256" key="3">
    <source>
        <dbReference type="ARBA" id="ARBA00007919"/>
    </source>
</evidence>
<keyword evidence="6 15" id="KW-1003">Cell membrane</keyword>
<dbReference type="SUPFAM" id="SSF52467">
    <property type="entry name" value="DHS-like NAD/FAD-binding domain"/>
    <property type="match status" value="1"/>
</dbReference>
<dbReference type="STRING" id="226505.SAMN05444394_0238"/>
<accession>A0A1N6D508</accession>
<dbReference type="GO" id="GO:0008750">
    <property type="term" value="F:proton-translocating NAD(P)+ transhydrogenase activity"/>
    <property type="evidence" value="ECO:0007669"/>
    <property type="project" value="UniProtKB-EC"/>
</dbReference>
<dbReference type="RefSeq" id="WP_074223021.1">
    <property type="nucleotide sequence ID" value="NZ_FSRC01000001.1"/>
</dbReference>
<dbReference type="AlphaFoldDB" id="A0A1N6D508"/>
<comment type="catalytic activity">
    <reaction evidence="14 15">
        <text>NAD(+) + NADPH + H(+)(in) = NADH + NADP(+) + H(+)(out)</text>
        <dbReference type="Rhea" id="RHEA:47992"/>
        <dbReference type="ChEBI" id="CHEBI:15378"/>
        <dbReference type="ChEBI" id="CHEBI:57540"/>
        <dbReference type="ChEBI" id="CHEBI:57783"/>
        <dbReference type="ChEBI" id="CHEBI:57945"/>
        <dbReference type="ChEBI" id="CHEBI:58349"/>
        <dbReference type="EC" id="7.1.1.1"/>
    </reaction>
</comment>
<feature type="transmembrane region" description="Helical" evidence="16">
    <location>
        <begin position="162"/>
        <end position="179"/>
    </location>
</feature>
<evidence type="ECO:0000256" key="8">
    <source>
        <dbReference type="ARBA" id="ARBA00022692"/>
    </source>
</evidence>
<keyword evidence="13 15" id="KW-0472">Membrane</keyword>
<name>A0A1N6D508_9BACT</name>
<evidence type="ECO:0000256" key="14">
    <source>
        <dbReference type="ARBA" id="ARBA00048202"/>
    </source>
</evidence>
<keyword evidence="19" id="KW-1185">Reference proteome</keyword>
<evidence type="ECO:0000256" key="1">
    <source>
        <dbReference type="ARBA" id="ARBA00003943"/>
    </source>
</evidence>
<protein>
    <recommendedName>
        <fullName evidence="5 15">NAD(P) transhydrogenase subunit beta</fullName>
        <ecNumber evidence="4 15">7.1.1.1</ecNumber>
    </recommendedName>
    <alternativeName>
        <fullName evidence="15">Nicotinamide nucleotide transhydrogenase subunit beta</fullName>
    </alternativeName>
</protein>
<organism evidence="18 19">
    <name type="scientific">Algoriphagus halophilus</name>
    <dbReference type="NCBI Taxonomy" id="226505"/>
    <lineage>
        <taxon>Bacteria</taxon>
        <taxon>Pseudomonadati</taxon>
        <taxon>Bacteroidota</taxon>
        <taxon>Cytophagia</taxon>
        <taxon>Cytophagales</taxon>
        <taxon>Cyclobacteriaceae</taxon>
        <taxon>Algoriphagus</taxon>
    </lineage>
</organism>
<evidence type="ECO:0000256" key="7">
    <source>
        <dbReference type="ARBA" id="ARBA00022519"/>
    </source>
</evidence>
<gene>
    <name evidence="18" type="ORF">SAMN05444394_0238</name>
</gene>
<keyword evidence="11 16" id="KW-1133">Transmembrane helix</keyword>
<evidence type="ECO:0000256" key="12">
    <source>
        <dbReference type="ARBA" id="ARBA00023027"/>
    </source>
</evidence>
<feature type="transmembrane region" description="Helical" evidence="16">
    <location>
        <begin position="6"/>
        <end position="23"/>
    </location>
</feature>
<evidence type="ECO:0000256" key="5">
    <source>
        <dbReference type="ARBA" id="ARBA00014581"/>
    </source>
</evidence>
<keyword evidence="12 15" id="KW-0520">NAD</keyword>
<feature type="domain" description="NADP transhydrogenase beta-like" evidence="17">
    <location>
        <begin position="6"/>
        <end position="456"/>
    </location>
</feature>
<dbReference type="GO" id="GO:0050661">
    <property type="term" value="F:NADP binding"/>
    <property type="evidence" value="ECO:0007669"/>
    <property type="project" value="InterPro"/>
</dbReference>
<evidence type="ECO:0000256" key="2">
    <source>
        <dbReference type="ARBA" id="ARBA00004429"/>
    </source>
</evidence>
<sequence length="461" mass="49163">MSIAIQIAYLISSILFVLGIKMLNKTKSARQGNRLSALGMFIAILATLVQIQVISFVEIFACIVVGAAIGLYYANKVEMTKMPEMVALFNGFGGLASFSVALSDYFLRTNVNLESIELVTVISIIVSVFIGGVTFTGSIIAFLKLNGNISGSPITFKGQHPLNLALFLSFLTAATFTVIDQTDPVLIIVLIVISLVLGVLTVIPIGGADMPVVISLLNSYSGMAACATGFILNNNVLIVAGSLVGASGIILTQIMCKAMNRSLVNVLLGGFGQTVSSAGEDGPSITVKEIGVEETAMLFDSVSSVIVVPGYGMAVAQAQHVIRELMEQCEKRNIDFKFAIHPVAGRMPGHMNVLLAEANISYDKLIEMESINDEFPNTDLVLIVGANDVVNPAARNNPQSPIYGMPILNADKARTVIVSKRSMGKGYAGVENELFGYPNCLMLFGDAKQTITKVVSEMKEM</sequence>
<evidence type="ECO:0000256" key="9">
    <source>
        <dbReference type="ARBA" id="ARBA00022857"/>
    </source>
</evidence>
<feature type="transmembrane region" description="Helical" evidence="16">
    <location>
        <begin position="118"/>
        <end position="142"/>
    </location>
</feature>
<evidence type="ECO:0000256" key="11">
    <source>
        <dbReference type="ARBA" id="ARBA00022989"/>
    </source>
</evidence>
<evidence type="ECO:0000256" key="6">
    <source>
        <dbReference type="ARBA" id="ARBA00022475"/>
    </source>
</evidence>
<proteinExistence type="inferred from homology"/>
<reference evidence="19" key="1">
    <citation type="submission" date="2016-11" db="EMBL/GenBank/DDBJ databases">
        <authorList>
            <person name="Varghese N."/>
            <person name="Submissions S."/>
        </authorList>
    </citation>
    <scope>NUCLEOTIDE SEQUENCE [LARGE SCALE GENOMIC DNA]</scope>
    <source>
        <strain evidence="19">DSM 15292</strain>
    </source>
</reference>
<feature type="transmembrane region" description="Helical" evidence="16">
    <location>
        <begin position="185"/>
        <end position="205"/>
    </location>
</feature>
<dbReference type="PANTHER" id="PTHR44758:SF1">
    <property type="entry name" value="NAD(P) TRANSHYDROGENASE SUBUNIT BETA"/>
    <property type="match status" value="1"/>
</dbReference>
<evidence type="ECO:0000313" key="19">
    <source>
        <dbReference type="Proteomes" id="UP000185221"/>
    </source>
</evidence>
<evidence type="ECO:0000313" key="18">
    <source>
        <dbReference type="EMBL" id="SIN65920.1"/>
    </source>
</evidence>
<comment type="subcellular location">
    <subcellularLocation>
        <location evidence="2">Cell inner membrane</location>
        <topology evidence="2">Multi-pass membrane protein</topology>
    </subcellularLocation>
</comment>
<evidence type="ECO:0000256" key="16">
    <source>
        <dbReference type="SAM" id="Phobius"/>
    </source>
</evidence>
<evidence type="ECO:0000256" key="15">
    <source>
        <dbReference type="PIRNR" id="PIRNR000204"/>
    </source>
</evidence>
<comment type="similarity">
    <text evidence="3 15">Belongs to the PNT beta subunit family.</text>
</comment>
<keyword evidence="8 16" id="KW-0812">Transmembrane</keyword>
<dbReference type="InterPro" id="IPR029035">
    <property type="entry name" value="DHS-like_NAD/FAD-binding_dom"/>
</dbReference>
<keyword evidence="10 15" id="KW-1278">Translocase</keyword>
<evidence type="ECO:0000256" key="4">
    <source>
        <dbReference type="ARBA" id="ARBA00012943"/>
    </source>
</evidence>
<dbReference type="GO" id="GO:0005886">
    <property type="term" value="C:plasma membrane"/>
    <property type="evidence" value="ECO:0007669"/>
    <property type="project" value="UniProtKB-SubCell"/>
</dbReference>
<dbReference type="Gene3D" id="3.40.50.1220">
    <property type="entry name" value="TPP-binding domain"/>
    <property type="match status" value="1"/>
</dbReference>
<dbReference type="EMBL" id="FSRC01000001">
    <property type="protein sequence ID" value="SIN65920.1"/>
    <property type="molecule type" value="Genomic_DNA"/>
</dbReference>
<evidence type="ECO:0000256" key="10">
    <source>
        <dbReference type="ARBA" id="ARBA00022967"/>
    </source>
</evidence>
<dbReference type="EC" id="7.1.1.1" evidence="4 15"/>
<dbReference type="PIRSF" id="PIRSF000204">
    <property type="entry name" value="PNTB"/>
    <property type="match status" value="1"/>
</dbReference>
<feature type="transmembrane region" description="Helical" evidence="16">
    <location>
        <begin position="86"/>
        <end position="106"/>
    </location>
</feature>
<dbReference type="PANTHER" id="PTHR44758">
    <property type="entry name" value="NAD(P) TRANSHYDROGENASE SUBUNIT BETA"/>
    <property type="match status" value="1"/>
</dbReference>
<feature type="transmembrane region" description="Helical" evidence="16">
    <location>
        <begin position="57"/>
        <end position="74"/>
    </location>
</feature>
<comment type="function">
    <text evidence="1 15">The transhydrogenation between NADH and NADP is coupled to respiration and ATP hydrolysis and functions as a proton pump across the membrane.</text>
</comment>
<dbReference type="Proteomes" id="UP000185221">
    <property type="component" value="Unassembled WGS sequence"/>
</dbReference>
<dbReference type="InterPro" id="IPR034300">
    <property type="entry name" value="PNTB-like"/>
</dbReference>
<dbReference type="InterPro" id="IPR012136">
    <property type="entry name" value="NADH_DH_b"/>
</dbReference>
<dbReference type="OrthoDB" id="9763786at2"/>
<dbReference type="Pfam" id="PF02233">
    <property type="entry name" value="PNTB"/>
    <property type="match status" value="1"/>
</dbReference>
<keyword evidence="7 15" id="KW-0997">Cell inner membrane</keyword>
<evidence type="ECO:0000256" key="13">
    <source>
        <dbReference type="ARBA" id="ARBA00023136"/>
    </source>
</evidence>
<feature type="transmembrane region" description="Helical" evidence="16">
    <location>
        <begin position="237"/>
        <end position="256"/>
    </location>
</feature>
<keyword evidence="9 15" id="KW-0521">NADP</keyword>